<proteinExistence type="predicted"/>
<evidence type="ECO:0000313" key="2">
    <source>
        <dbReference type="WBParaSite" id="RSKR_0000635700.1"/>
    </source>
</evidence>
<organism evidence="1 2">
    <name type="scientific">Rhabditophanes sp. KR3021</name>
    <dbReference type="NCBI Taxonomy" id="114890"/>
    <lineage>
        <taxon>Eukaryota</taxon>
        <taxon>Metazoa</taxon>
        <taxon>Ecdysozoa</taxon>
        <taxon>Nematoda</taxon>
        <taxon>Chromadorea</taxon>
        <taxon>Rhabditida</taxon>
        <taxon>Tylenchina</taxon>
        <taxon>Panagrolaimomorpha</taxon>
        <taxon>Strongyloidoidea</taxon>
        <taxon>Alloionematidae</taxon>
        <taxon>Rhabditophanes</taxon>
    </lineage>
</organism>
<accession>A0AC35U0D2</accession>
<protein>
    <submittedName>
        <fullName evidence="2">Dolichyl-diphosphooligosaccharide--protein glycosyltransferase subunit KCP2</fullName>
    </submittedName>
</protein>
<dbReference type="WBParaSite" id="RSKR_0000635700.1">
    <property type="protein sequence ID" value="RSKR_0000635700.1"/>
    <property type="gene ID" value="RSKR_0000635700"/>
</dbReference>
<sequence>MTTHKKSALISISIAAALISLLLVFKGYLGSFKEGTFFGGFIGSVIFMFLLTGISNLKNLDNKFQNSSGYIDITIALGIAVFVSSAVHGVSMTVSFLLSLFWIFLLSNISDRQHIGHSAPASSGIAAVIKKAKK</sequence>
<reference evidence="2" key="1">
    <citation type="submission" date="2016-11" db="UniProtKB">
        <authorList>
            <consortium name="WormBaseParasite"/>
        </authorList>
    </citation>
    <scope>IDENTIFICATION</scope>
    <source>
        <strain evidence="2">KR3021</strain>
    </source>
</reference>
<dbReference type="Proteomes" id="UP000095286">
    <property type="component" value="Unplaced"/>
</dbReference>
<evidence type="ECO:0000313" key="1">
    <source>
        <dbReference type="Proteomes" id="UP000095286"/>
    </source>
</evidence>
<name>A0AC35U0D2_9BILA</name>